<dbReference type="Proteomes" id="UP000784294">
    <property type="component" value="Unassembled WGS sequence"/>
</dbReference>
<feature type="region of interest" description="Disordered" evidence="3">
    <location>
        <begin position="68"/>
        <end position="115"/>
    </location>
</feature>
<organism evidence="4 5">
    <name type="scientific">Protopolystoma xenopodis</name>
    <dbReference type="NCBI Taxonomy" id="117903"/>
    <lineage>
        <taxon>Eukaryota</taxon>
        <taxon>Metazoa</taxon>
        <taxon>Spiralia</taxon>
        <taxon>Lophotrochozoa</taxon>
        <taxon>Platyhelminthes</taxon>
        <taxon>Monogenea</taxon>
        <taxon>Polyopisthocotylea</taxon>
        <taxon>Polystomatidea</taxon>
        <taxon>Polystomatidae</taxon>
        <taxon>Protopolystoma</taxon>
    </lineage>
</organism>
<evidence type="ECO:0000256" key="3">
    <source>
        <dbReference type="SAM" id="MobiDB-lite"/>
    </source>
</evidence>
<comment type="caution">
    <text evidence="4">The sequence shown here is derived from an EMBL/GenBank/DDBJ whole genome shotgun (WGS) entry which is preliminary data.</text>
</comment>
<proteinExistence type="predicted"/>
<accession>A0A3S5C7R8</accession>
<gene>
    <name evidence="4" type="ORF">PXEA_LOCUS34360</name>
</gene>
<evidence type="ECO:0000313" key="4">
    <source>
        <dbReference type="EMBL" id="VEL40920.1"/>
    </source>
</evidence>
<dbReference type="OrthoDB" id="6274823at2759"/>
<evidence type="ECO:0000313" key="5">
    <source>
        <dbReference type="Proteomes" id="UP000784294"/>
    </source>
</evidence>
<evidence type="ECO:0008006" key="6">
    <source>
        <dbReference type="Google" id="ProtNLM"/>
    </source>
</evidence>
<sequence length="356" mass="40150">MCPIIYLYLYIYFTDKTIKLWRLSERTREAYNFNLRGDDGRICRSSRQKLFRGSSLAGLSKVYGSGTESASFDAEVEHENGEEGGDDEDEEGEGYDYDQDGEDEEEYDDQIDMEDNPKNNLGLLAYSDLDSGILGISQINHQSSAELLATRLSEDVSPSPSSGALSSDLIMKTHPTDFRSTSDSLTIQFDSTFHTPISTPLSLVDAEIPPTIVSHHLPTEESSITEAGTALPCELIGPALSLYFQQGRPPTPPCYRLRRRRGRRSHRLRGPHRELRSTRLYSTLDLRVPRFRPAASLTVEVRPRRVFANAHTYHINAVSVNSDQETFISADDLRINLWHLDVTDQSLSELSRIYIP</sequence>
<dbReference type="EMBL" id="CAAALY010267042">
    <property type="protein sequence ID" value="VEL40920.1"/>
    <property type="molecule type" value="Genomic_DNA"/>
</dbReference>
<dbReference type="GO" id="GO:0019888">
    <property type="term" value="F:protein phosphatase regulator activity"/>
    <property type="evidence" value="ECO:0007669"/>
    <property type="project" value="InterPro"/>
</dbReference>
<dbReference type="PANTHER" id="PTHR11871">
    <property type="entry name" value="PROTEIN PHOSPHATASE PP2A REGULATORY SUBUNIT B"/>
    <property type="match status" value="1"/>
</dbReference>
<evidence type="ECO:0000256" key="2">
    <source>
        <dbReference type="ARBA" id="ARBA00022737"/>
    </source>
</evidence>
<dbReference type="InterPro" id="IPR000009">
    <property type="entry name" value="PP2A_PR55"/>
</dbReference>
<name>A0A3S5C7R8_9PLAT</name>
<dbReference type="GO" id="GO:0000159">
    <property type="term" value="C:protein phosphatase type 2A complex"/>
    <property type="evidence" value="ECO:0007669"/>
    <property type="project" value="InterPro"/>
</dbReference>
<reference evidence="4" key="1">
    <citation type="submission" date="2018-11" db="EMBL/GenBank/DDBJ databases">
        <authorList>
            <consortium name="Pathogen Informatics"/>
        </authorList>
    </citation>
    <scope>NUCLEOTIDE SEQUENCE</scope>
</reference>
<dbReference type="AlphaFoldDB" id="A0A3S5C7R8"/>
<protein>
    <recommendedName>
        <fullName evidence="6">Serine/threonine-protein phosphatase 2A 55 kDa regulatory subunit B</fullName>
    </recommendedName>
</protein>
<keyword evidence="2" id="KW-0677">Repeat</keyword>
<keyword evidence="1" id="KW-0853">WD repeat</keyword>
<evidence type="ECO:0000256" key="1">
    <source>
        <dbReference type="ARBA" id="ARBA00022574"/>
    </source>
</evidence>
<feature type="compositionally biased region" description="Acidic residues" evidence="3">
    <location>
        <begin position="82"/>
        <end position="114"/>
    </location>
</feature>
<keyword evidence="5" id="KW-1185">Reference proteome</keyword>